<evidence type="ECO:0000256" key="12">
    <source>
        <dbReference type="SAM" id="MobiDB-lite"/>
    </source>
</evidence>
<evidence type="ECO:0000259" key="13">
    <source>
        <dbReference type="Pfam" id="PF00288"/>
    </source>
</evidence>
<evidence type="ECO:0000256" key="1">
    <source>
        <dbReference type="ARBA" id="ARBA00006566"/>
    </source>
</evidence>
<keyword evidence="10" id="KW-0119">Carbohydrate metabolism</keyword>
<evidence type="ECO:0000256" key="10">
    <source>
        <dbReference type="ARBA" id="ARBA00023277"/>
    </source>
</evidence>
<comment type="similarity">
    <text evidence="1">Belongs to the GHMP kinase family. GalK subfamily.</text>
</comment>
<dbReference type="GO" id="GO:0005524">
    <property type="term" value="F:ATP binding"/>
    <property type="evidence" value="ECO:0007669"/>
    <property type="project" value="UniProtKB-UniRule"/>
</dbReference>
<keyword evidence="5" id="KW-0547">Nucleotide-binding</keyword>
<evidence type="ECO:0000256" key="11">
    <source>
        <dbReference type="NCBIfam" id="TIGR00131"/>
    </source>
</evidence>
<dbReference type="Gene3D" id="3.30.70.890">
    <property type="entry name" value="GHMP kinase, C-terminal domain"/>
    <property type="match status" value="1"/>
</dbReference>
<keyword evidence="9" id="KW-0299">Galactose metabolism</keyword>
<keyword evidence="3" id="KW-0808">Transferase</keyword>
<dbReference type="InterPro" id="IPR006203">
    <property type="entry name" value="GHMP_knse_ATP-bd_CS"/>
</dbReference>
<dbReference type="EMBL" id="CP001867">
    <property type="protein sequence ID" value="ADB76621.1"/>
    <property type="molecule type" value="Genomic_DNA"/>
</dbReference>
<dbReference type="Pfam" id="PF10509">
    <property type="entry name" value="GalKase_gal_bdg"/>
    <property type="match status" value="1"/>
</dbReference>
<evidence type="ECO:0000313" key="16">
    <source>
        <dbReference type="EMBL" id="ADB76621.1"/>
    </source>
</evidence>
<gene>
    <name evidence="16" type="ordered locus">Gobs_4056</name>
</gene>
<evidence type="ECO:0000256" key="4">
    <source>
        <dbReference type="ARBA" id="ARBA00022723"/>
    </source>
</evidence>
<feature type="domain" description="GHMP kinase C-terminal" evidence="14">
    <location>
        <begin position="308"/>
        <end position="381"/>
    </location>
</feature>
<dbReference type="PANTHER" id="PTHR10457">
    <property type="entry name" value="MEVALONATE KINASE/GALACTOKINASE"/>
    <property type="match status" value="1"/>
</dbReference>
<dbReference type="FunFam" id="3.30.230.10:FF:000017">
    <property type="entry name" value="Galactokinase"/>
    <property type="match status" value="1"/>
</dbReference>
<dbReference type="GO" id="GO:0046872">
    <property type="term" value="F:metal ion binding"/>
    <property type="evidence" value="ECO:0007669"/>
    <property type="project" value="UniProtKB-KW"/>
</dbReference>
<evidence type="ECO:0000256" key="5">
    <source>
        <dbReference type="ARBA" id="ARBA00022741"/>
    </source>
</evidence>
<reference evidence="17" key="2">
    <citation type="submission" date="2010-01" db="EMBL/GenBank/DDBJ databases">
        <title>The complete genome of Geodermatophilus obscurus DSM 43160.</title>
        <authorList>
            <consortium name="US DOE Joint Genome Institute (JGI-PGF)"/>
            <person name="Lucas S."/>
            <person name="Copeland A."/>
            <person name="Lapidus A."/>
            <person name="Glavina del Rio T."/>
            <person name="Dalin E."/>
            <person name="Tice H."/>
            <person name="Bruce D."/>
            <person name="Goodwin L."/>
            <person name="Pitluck S."/>
            <person name="Kyrpides N."/>
            <person name="Mavromatis K."/>
            <person name="Ivanova N."/>
            <person name="Munk A.C."/>
            <person name="Brettin T."/>
            <person name="Detter J.C."/>
            <person name="Han C."/>
            <person name="Larimer F."/>
            <person name="Land M."/>
            <person name="Hauser L."/>
            <person name="Markowitz V."/>
            <person name="Cheng J.-F."/>
            <person name="Hugenholtz P."/>
            <person name="Woyke T."/>
            <person name="Wu D."/>
            <person name="Jando M."/>
            <person name="Schneider S."/>
            <person name="Klenk H.-P."/>
            <person name="Eisen J.A."/>
        </authorList>
    </citation>
    <scope>NUCLEOTIDE SEQUENCE [LARGE SCALE GENOMIC DNA]</scope>
    <source>
        <strain evidence="17">ATCC 25078 / DSM 43160 / JCM 3152 / KCC A-0152 / KCTC 9177 / NBRC 13315 / NRRL B-3577 / G-20</strain>
    </source>
</reference>
<keyword evidence="7" id="KW-0067">ATP-binding</keyword>
<dbReference type="InterPro" id="IPR014721">
    <property type="entry name" value="Ribsml_uS5_D2-typ_fold_subgr"/>
</dbReference>
<evidence type="ECO:0000256" key="9">
    <source>
        <dbReference type="ARBA" id="ARBA00023144"/>
    </source>
</evidence>
<dbReference type="PROSITE" id="PS00106">
    <property type="entry name" value="GALACTOKINASE"/>
    <property type="match status" value="1"/>
</dbReference>
<dbReference type="FunFam" id="3.30.70.890:FF:000001">
    <property type="entry name" value="Galactokinase"/>
    <property type="match status" value="1"/>
</dbReference>
<evidence type="ECO:0000256" key="6">
    <source>
        <dbReference type="ARBA" id="ARBA00022777"/>
    </source>
</evidence>
<dbReference type="InterPro" id="IPR020568">
    <property type="entry name" value="Ribosomal_Su5_D2-typ_SF"/>
</dbReference>
<dbReference type="PROSITE" id="PS00627">
    <property type="entry name" value="GHMP_KINASES_ATP"/>
    <property type="match status" value="1"/>
</dbReference>
<dbReference type="RefSeq" id="WP_012950046.1">
    <property type="nucleotide sequence ID" value="NC_013757.1"/>
</dbReference>
<dbReference type="NCBIfam" id="TIGR00131">
    <property type="entry name" value="gal_kin"/>
    <property type="match status" value="1"/>
</dbReference>
<evidence type="ECO:0000259" key="15">
    <source>
        <dbReference type="Pfam" id="PF10509"/>
    </source>
</evidence>
<keyword evidence="2" id="KW-0963">Cytoplasm</keyword>
<evidence type="ECO:0000256" key="2">
    <source>
        <dbReference type="ARBA" id="ARBA00022490"/>
    </source>
</evidence>
<dbReference type="InterPro" id="IPR006204">
    <property type="entry name" value="GHMP_kinase_N_dom"/>
</dbReference>
<dbReference type="InterPro" id="IPR019741">
    <property type="entry name" value="Galactokinase_CS"/>
</dbReference>
<dbReference type="Pfam" id="PF00288">
    <property type="entry name" value="GHMP_kinases_N"/>
    <property type="match status" value="1"/>
</dbReference>
<dbReference type="InterPro" id="IPR019539">
    <property type="entry name" value="GalKase_N"/>
</dbReference>
<keyword evidence="4" id="KW-0479">Metal-binding</keyword>
<dbReference type="Gene3D" id="3.30.230.10">
    <property type="match status" value="1"/>
</dbReference>
<accession>D2SEI5</accession>
<dbReference type="STRING" id="526225.Gobs_4056"/>
<evidence type="ECO:0000313" key="17">
    <source>
        <dbReference type="Proteomes" id="UP000001382"/>
    </source>
</evidence>
<evidence type="ECO:0000256" key="3">
    <source>
        <dbReference type="ARBA" id="ARBA00022679"/>
    </source>
</evidence>
<dbReference type="InterPro" id="IPR000705">
    <property type="entry name" value="Galactokinase"/>
</dbReference>
<dbReference type="AlphaFoldDB" id="D2SEI5"/>
<dbReference type="PRINTS" id="PR00473">
    <property type="entry name" value="GALCTOKINASE"/>
</dbReference>
<dbReference type="SUPFAM" id="SSF55060">
    <property type="entry name" value="GHMP Kinase, C-terminal domain"/>
    <property type="match status" value="1"/>
</dbReference>
<evidence type="ECO:0000256" key="8">
    <source>
        <dbReference type="ARBA" id="ARBA00022842"/>
    </source>
</evidence>
<dbReference type="KEGG" id="gob:Gobs_4056"/>
<protein>
    <recommendedName>
        <fullName evidence="11">Galactokinase</fullName>
        <ecNumber evidence="11">2.7.1.6</ecNumber>
    </recommendedName>
</protein>
<dbReference type="EC" id="2.7.1.6" evidence="11"/>
<sequence>MTDRGAERAAEPDHGQPASSAADRARQAFAEAFGGQPEGIWAAPGRVNVIGEHTDYNEGFVLPVALPHTTRAAVARRDDGLVALVSAQHPGDRVEVPVTELAPGRPDGWAGYPAGVVDALRDRVPGGVSVLVDGDVPAGMGLSSSAALSCSVALALRDLAAPELAVADLVDVARRAENDFVGAPTGILDQSASLLCTAGHALFLDTRDRGSEQVPLDLRAAGLELLVVDTGTTHDHATGGYGDRRRECEQATERLGVRALRDVPDVAALTPLDDGTPEGSVLLRRARHIVTENARVLEVVRILRGTADPAAIGPVLTAGHASLRDDFEISTVELDTAVATALEAGAAGARMVGGGFGGSAVVLVDAGRTETVARAITDRFAQQGFPAPRAFAVVPSAGARRLA</sequence>
<dbReference type="PRINTS" id="PR00959">
    <property type="entry name" value="MEVGALKINASE"/>
</dbReference>
<organism evidence="16 17">
    <name type="scientific">Geodermatophilus obscurus (strain ATCC 25078 / DSM 43160 / JCM 3152 / CCUG 61914 / KCC A-0152 / KCTC 9177 / NBRC 13315 / NRRL B-3577 / G-20)</name>
    <dbReference type="NCBI Taxonomy" id="526225"/>
    <lineage>
        <taxon>Bacteria</taxon>
        <taxon>Bacillati</taxon>
        <taxon>Actinomycetota</taxon>
        <taxon>Actinomycetes</taxon>
        <taxon>Geodermatophilales</taxon>
        <taxon>Geodermatophilaceae</taxon>
        <taxon>Geodermatophilus</taxon>
    </lineage>
</organism>
<dbReference type="Proteomes" id="UP000001382">
    <property type="component" value="Chromosome"/>
</dbReference>
<dbReference type="HOGENOM" id="CLU_017814_2_1_11"/>
<keyword evidence="17" id="KW-1185">Reference proteome</keyword>
<dbReference type="PIRSF" id="PIRSF000530">
    <property type="entry name" value="Galactokinase"/>
    <property type="match status" value="1"/>
</dbReference>
<name>D2SEI5_GEOOG</name>
<dbReference type="PANTHER" id="PTHR10457:SF7">
    <property type="entry name" value="GALACTOKINASE-RELATED"/>
    <property type="match status" value="1"/>
</dbReference>
<feature type="compositionally biased region" description="Basic and acidic residues" evidence="12">
    <location>
        <begin position="1"/>
        <end position="14"/>
    </location>
</feature>
<dbReference type="InterPro" id="IPR006206">
    <property type="entry name" value="Mevalonate/galactokinase"/>
</dbReference>
<feature type="domain" description="Galactokinase N-terminal" evidence="15">
    <location>
        <begin position="27"/>
        <end position="76"/>
    </location>
</feature>
<dbReference type="GO" id="GO:0006012">
    <property type="term" value="P:galactose metabolic process"/>
    <property type="evidence" value="ECO:0007669"/>
    <property type="project" value="UniProtKB-UniRule"/>
</dbReference>
<dbReference type="Pfam" id="PF08544">
    <property type="entry name" value="GHMP_kinases_C"/>
    <property type="match status" value="1"/>
</dbReference>
<dbReference type="GO" id="GO:0004335">
    <property type="term" value="F:galactokinase activity"/>
    <property type="evidence" value="ECO:0007669"/>
    <property type="project" value="UniProtKB-UniRule"/>
</dbReference>
<dbReference type="InterPro" id="IPR036554">
    <property type="entry name" value="GHMP_kinase_C_sf"/>
</dbReference>
<dbReference type="eggNOG" id="COG0153">
    <property type="taxonomic scope" value="Bacteria"/>
</dbReference>
<keyword evidence="6 16" id="KW-0418">Kinase</keyword>
<dbReference type="SUPFAM" id="SSF54211">
    <property type="entry name" value="Ribosomal protein S5 domain 2-like"/>
    <property type="match status" value="1"/>
</dbReference>
<feature type="region of interest" description="Disordered" evidence="12">
    <location>
        <begin position="1"/>
        <end position="25"/>
    </location>
</feature>
<evidence type="ECO:0000256" key="7">
    <source>
        <dbReference type="ARBA" id="ARBA00022840"/>
    </source>
</evidence>
<evidence type="ECO:0000259" key="14">
    <source>
        <dbReference type="Pfam" id="PF08544"/>
    </source>
</evidence>
<dbReference type="GO" id="GO:0005829">
    <property type="term" value="C:cytosol"/>
    <property type="evidence" value="ECO:0007669"/>
    <property type="project" value="TreeGrafter"/>
</dbReference>
<reference evidence="16 17" key="1">
    <citation type="journal article" date="2010" name="Stand. Genomic Sci.">
        <title>Complete genome sequence of Geodermatophilus obscurus type strain (G-20).</title>
        <authorList>
            <person name="Ivanova N."/>
            <person name="Sikorski J."/>
            <person name="Jando M."/>
            <person name="Munk C."/>
            <person name="Lapidus A."/>
            <person name="Glavina Del Rio T."/>
            <person name="Copeland A."/>
            <person name="Tice H."/>
            <person name="Cheng J.-F."/>
            <person name="Lucas S."/>
            <person name="Chen F."/>
            <person name="Nolan M."/>
            <person name="Bruce D."/>
            <person name="Goodwin L."/>
            <person name="Pitluck S."/>
            <person name="Mavromatis K."/>
            <person name="Mikhailova N."/>
            <person name="Pati A."/>
            <person name="Chen A."/>
            <person name="Palaniappan K."/>
            <person name="Land M."/>
            <person name="Hauser L."/>
            <person name="Chang Y.-J."/>
            <person name="Jeffries C.D."/>
            <person name="Meincke L."/>
            <person name="Brettin T."/>
            <person name="Detter J.C."/>
            <person name="Detter J.C."/>
            <person name="Rohde M."/>
            <person name="Goeker M."/>
            <person name="Bristow J."/>
            <person name="Eisen J.A."/>
            <person name="Markowitz V."/>
            <person name="Hugenholtz P."/>
            <person name="Kyrpides N.C."/>
            <person name="Klenk H.-P."/>
        </authorList>
    </citation>
    <scope>NUCLEOTIDE SEQUENCE [LARGE SCALE GENOMIC DNA]</scope>
    <source>
        <strain evidence="17">ATCC 25078 / DSM 43160 / JCM 3152 / KCC A-0152 / KCTC 9177 / NBRC 13315 / NRRL B-3577 / G-20</strain>
    </source>
</reference>
<feature type="domain" description="GHMP kinase N-terminal" evidence="13">
    <location>
        <begin position="113"/>
        <end position="195"/>
    </location>
</feature>
<dbReference type="InterPro" id="IPR013750">
    <property type="entry name" value="GHMP_kinase_C_dom"/>
</dbReference>
<keyword evidence="8" id="KW-0460">Magnesium</keyword>
<proteinExistence type="inferred from homology"/>